<dbReference type="GO" id="GO:0047443">
    <property type="term" value="F:4-hydroxy-4-methyl-2-oxoglutarate aldolase activity"/>
    <property type="evidence" value="ECO:0007669"/>
    <property type="project" value="TreeGrafter"/>
</dbReference>
<organism evidence="2 3">
    <name type="scientific">Kwoniella mangroviensis CBS 10435</name>
    <dbReference type="NCBI Taxonomy" id="1331196"/>
    <lineage>
        <taxon>Eukaryota</taxon>
        <taxon>Fungi</taxon>
        <taxon>Dikarya</taxon>
        <taxon>Basidiomycota</taxon>
        <taxon>Agaricomycotina</taxon>
        <taxon>Tremellomycetes</taxon>
        <taxon>Tremellales</taxon>
        <taxon>Cryptococcaceae</taxon>
        <taxon>Kwoniella</taxon>
    </lineage>
</organism>
<dbReference type="CDD" id="cd16841">
    <property type="entry name" value="RraA_family"/>
    <property type="match status" value="1"/>
</dbReference>
<reference evidence="2 3" key="1">
    <citation type="submission" date="2013-07" db="EMBL/GenBank/DDBJ databases">
        <title>The Genome Sequence of Kwoniella mangroviensis CBS10435.</title>
        <authorList>
            <consortium name="The Broad Institute Genome Sequencing Platform"/>
            <person name="Cuomo C."/>
            <person name="Litvintseva A."/>
            <person name="Chen Y."/>
            <person name="Heitman J."/>
            <person name="Sun S."/>
            <person name="Springer D."/>
            <person name="Dromer F."/>
            <person name="Young S.K."/>
            <person name="Zeng Q."/>
            <person name="Gargeya S."/>
            <person name="Fitzgerald M."/>
            <person name="Abouelleil A."/>
            <person name="Alvarado L."/>
            <person name="Berlin A.M."/>
            <person name="Chapman S.B."/>
            <person name="Dewar J."/>
            <person name="Goldberg J."/>
            <person name="Griggs A."/>
            <person name="Gujja S."/>
            <person name="Hansen M."/>
            <person name="Howarth C."/>
            <person name="Imamovic A."/>
            <person name="Larimer J."/>
            <person name="McCowan C."/>
            <person name="Murphy C."/>
            <person name="Pearson M."/>
            <person name="Priest M."/>
            <person name="Roberts A."/>
            <person name="Saif S."/>
            <person name="Shea T."/>
            <person name="Sykes S."/>
            <person name="Wortman J."/>
            <person name="Nusbaum C."/>
            <person name="Birren B."/>
        </authorList>
    </citation>
    <scope>NUCLEOTIDE SEQUENCE [LARGE SCALE GENOMIC DNA]</scope>
    <source>
        <strain evidence="2 3">CBS 10435</strain>
    </source>
</reference>
<gene>
    <name evidence="2" type="ORF">L486_00156</name>
</gene>
<dbReference type="Gene3D" id="3.50.30.40">
    <property type="entry name" value="Ribonuclease E inhibitor RraA/RraA-like"/>
    <property type="match status" value="1"/>
</dbReference>
<reference evidence="3" key="2">
    <citation type="submission" date="2013-12" db="EMBL/GenBank/DDBJ databases">
        <title>Evolution of pathogenesis and genome organization in the Tremellales.</title>
        <authorList>
            <person name="Cuomo C."/>
            <person name="Litvintseva A."/>
            <person name="Heitman J."/>
            <person name="Chen Y."/>
            <person name="Sun S."/>
            <person name="Springer D."/>
            <person name="Dromer F."/>
            <person name="Young S."/>
            <person name="Zeng Q."/>
            <person name="Chapman S."/>
            <person name="Gujja S."/>
            <person name="Saif S."/>
            <person name="Birren B."/>
        </authorList>
    </citation>
    <scope>NUCLEOTIDE SEQUENCE [LARGE SCALE GENOMIC DNA]</scope>
    <source>
        <strain evidence="3">CBS 10435</strain>
    </source>
</reference>
<feature type="binding site" evidence="1">
    <location>
        <position position="133"/>
    </location>
    <ligand>
        <name>Mg(2+)</name>
        <dbReference type="ChEBI" id="CHEBI:18420"/>
    </ligand>
</feature>
<keyword evidence="1" id="KW-0460">Magnesium</keyword>
<dbReference type="STRING" id="1331196.A0A1B9IYB6"/>
<feature type="binding site" evidence="1">
    <location>
        <begin position="110"/>
        <end position="113"/>
    </location>
    <ligand>
        <name>substrate</name>
    </ligand>
</feature>
<name>A0A1B9IYB6_9TREE</name>
<comment type="cofactor">
    <cofactor evidence="1">
        <name>Mg(2+)</name>
        <dbReference type="ChEBI" id="CHEBI:18420"/>
    </cofactor>
</comment>
<dbReference type="AlphaFoldDB" id="A0A1B9IYB6"/>
<keyword evidence="3" id="KW-1185">Reference proteome</keyword>
<evidence type="ECO:0000313" key="3">
    <source>
        <dbReference type="Proteomes" id="UP000092583"/>
    </source>
</evidence>
<dbReference type="PANTHER" id="PTHR33254">
    <property type="entry name" value="4-HYDROXY-4-METHYL-2-OXOGLUTARATE ALDOLASE 3-RELATED"/>
    <property type="match status" value="1"/>
</dbReference>
<dbReference type="OrthoDB" id="1476984at2759"/>
<sequence length="248" mass="27043">MATSTAELGEDIRKGLEDLSTCEISDALVKLGNVTGGFIPNLNIYSPSGREEEDVKVVGRVFTVRLVEQERPDQEHSNGSKAEQHFVDAAPSGSVILISPDFVSGAACWGGLMSTAAKAKGIKGVVVLGGCRDLKEHREIGFPVFAQFHSTLGQKTFLRSSEYNIKLEVGLKAPPHIQIPHSVHIRKTRVDPGDILVGDIDGVVVIPFHRLEEVIRVVQKGREVDENVKKDLEVGKGVKESMKKWRGS</sequence>
<dbReference type="GO" id="GO:0046872">
    <property type="term" value="F:metal ion binding"/>
    <property type="evidence" value="ECO:0007669"/>
    <property type="project" value="UniProtKB-KW"/>
</dbReference>
<accession>A0A1B9IYB6</accession>
<dbReference type="InterPro" id="IPR036704">
    <property type="entry name" value="RraA/RraA-like_sf"/>
</dbReference>
<feature type="binding site" evidence="1">
    <location>
        <position position="132"/>
    </location>
    <ligand>
        <name>substrate</name>
    </ligand>
</feature>
<proteinExistence type="predicted"/>
<dbReference type="Pfam" id="PF03737">
    <property type="entry name" value="RraA-like"/>
    <property type="match status" value="1"/>
</dbReference>
<evidence type="ECO:0000313" key="2">
    <source>
        <dbReference type="EMBL" id="OCF60523.1"/>
    </source>
</evidence>
<evidence type="ECO:0000256" key="1">
    <source>
        <dbReference type="PIRSR" id="PIRSR605493-1"/>
    </source>
</evidence>
<keyword evidence="1" id="KW-0479">Metal-binding</keyword>
<protein>
    <recommendedName>
        <fullName evidence="4">RraA-like protein</fullName>
    </recommendedName>
</protein>
<evidence type="ECO:0008006" key="4">
    <source>
        <dbReference type="Google" id="ProtNLM"/>
    </source>
</evidence>
<dbReference type="EMBL" id="KI669459">
    <property type="protein sequence ID" value="OCF60523.1"/>
    <property type="molecule type" value="Genomic_DNA"/>
</dbReference>
<dbReference type="SUPFAM" id="SSF89562">
    <property type="entry name" value="RraA-like"/>
    <property type="match status" value="1"/>
</dbReference>
<dbReference type="Proteomes" id="UP000092583">
    <property type="component" value="Unassembled WGS sequence"/>
</dbReference>
<dbReference type="PANTHER" id="PTHR33254:SF4">
    <property type="entry name" value="4-HYDROXY-4-METHYL-2-OXOGLUTARATE ALDOLASE 3-RELATED"/>
    <property type="match status" value="1"/>
</dbReference>
<dbReference type="InterPro" id="IPR005493">
    <property type="entry name" value="RraA/RraA-like"/>
</dbReference>
<dbReference type="GO" id="GO:0008948">
    <property type="term" value="F:oxaloacetate decarboxylase activity"/>
    <property type="evidence" value="ECO:0007669"/>
    <property type="project" value="TreeGrafter"/>
</dbReference>